<evidence type="ECO:0000259" key="1">
    <source>
        <dbReference type="PROSITE" id="PS51782"/>
    </source>
</evidence>
<evidence type="ECO:0000313" key="2">
    <source>
        <dbReference type="EMBL" id="GAF85708.1"/>
    </source>
</evidence>
<gene>
    <name evidence="2" type="ORF">S01H1_02402</name>
</gene>
<dbReference type="PANTHER" id="PTHR33734:SF22">
    <property type="entry name" value="MEMBRANE-BOUND LYTIC MUREIN TRANSGLYCOSYLASE D"/>
    <property type="match status" value="1"/>
</dbReference>
<dbReference type="PANTHER" id="PTHR33734">
    <property type="entry name" value="LYSM DOMAIN-CONTAINING GPI-ANCHORED PROTEIN 2"/>
    <property type="match status" value="1"/>
</dbReference>
<comment type="caution">
    <text evidence="2">The sequence shown here is derived from an EMBL/GenBank/DDBJ whole genome shotgun (WGS) entry which is preliminary data.</text>
</comment>
<dbReference type="AlphaFoldDB" id="X0SWX8"/>
<dbReference type="Gene3D" id="3.10.350.10">
    <property type="entry name" value="LysM domain"/>
    <property type="match status" value="2"/>
</dbReference>
<dbReference type="GO" id="GO:0008932">
    <property type="term" value="F:lytic endotransglycosylase activity"/>
    <property type="evidence" value="ECO:0007669"/>
    <property type="project" value="TreeGrafter"/>
</dbReference>
<protein>
    <recommendedName>
        <fullName evidence="1">LysM domain-containing protein</fullName>
    </recommendedName>
</protein>
<dbReference type="Pfam" id="PF01476">
    <property type="entry name" value="LysM"/>
    <property type="match status" value="2"/>
</dbReference>
<sequence length="176" mass="19101">MKARTRFYLLCILALIAFPFSSVTAQESGPVYIVQPGDTLTAIALIFGTTVEALVVANNIDDPSLLIPGMELIIPGYEEISGVLTIQEIGYGETLSSFSFRYGVPSESLARLNRIINPGRIYAGQPLILVETESDIPALFENSLLLPRIGESKLELAVRTGTSPWSLTTLSQKGRI</sequence>
<organism evidence="2">
    <name type="scientific">marine sediment metagenome</name>
    <dbReference type="NCBI Taxonomy" id="412755"/>
    <lineage>
        <taxon>unclassified sequences</taxon>
        <taxon>metagenomes</taxon>
        <taxon>ecological metagenomes</taxon>
    </lineage>
</organism>
<dbReference type="EMBL" id="BARS01001151">
    <property type="protein sequence ID" value="GAF85708.1"/>
    <property type="molecule type" value="Genomic_DNA"/>
</dbReference>
<accession>X0SWX8</accession>
<feature type="non-terminal residue" evidence="2">
    <location>
        <position position="176"/>
    </location>
</feature>
<proteinExistence type="predicted"/>
<dbReference type="SMART" id="SM00257">
    <property type="entry name" value="LysM"/>
    <property type="match status" value="2"/>
</dbReference>
<name>X0SWX8_9ZZZZ</name>
<dbReference type="CDD" id="cd00118">
    <property type="entry name" value="LysM"/>
    <property type="match status" value="2"/>
</dbReference>
<feature type="domain" description="LysM" evidence="1">
    <location>
        <begin position="30"/>
        <end position="74"/>
    </location>
</feature>
<dbReference type="InterPro" id="IPR018392">
    <property type="entry name" value="LysM"/>
</dbReference>
<dbReference type="SUPFAM" id="SSF54106">
    <property type="entry name" value="LysM domain"/>
    <property type="match status" value="2"/>
</dbReference>
<dbReference type="PROSITE" id="PS51782">
    <property type="entry name" value="LYSM"/>
    <property type="match status" value="2"/>
</dbReference>
<feature type="domain" description="LysM" evidence="1">
    <location>
        <begin position="85"/>
        <end position="129"/>
    </location>
</feature>
<dbReference type="InterPro" id="IPR036779">
    <property type="entry name" value="LysM_dom_sf"/>
</dbReference>
<reference evidence="2" key="1">
    <citation type="journal article" date="2014" name="Front. Microbiol.">
        <title>High frequency of phylogenetically diverse reductive dehalogenase-homologous genes in deep subseafloor sedimentary metagenomes.</title>
        <authorList>
            <person name="Kawai M."/>
            <person name="Futagami T."/>
            <person name="Toyoda A."/>
            <person name="Takaki Y."/>
            <person name="Nishi S."/>
            <person name="Hori S."/>
            <person name="Arai W."/>
            <person name="Tsubouchi T."/>
            <person name="Morono Y."/>
            <person name="Uchiyama I."/>
            <person name="Ito T."/>
            <person name="Fujiyama A."/>
            <person name="Inagaki F."/>
            <person name="Takami H."/>
        </authorList>
    </citation>
    <scope>NUCLEOTIDE SEQUENCE</scope>
    <source>
        <strain evidence="2">Expedition CK06-06</strain>
    </source>
</reference>